<dbReference type="Proteomes" id="UP000254863">
    <property type="component" value="Unassembled WGS sequence"/>
</dbReference>
<dbReference type="AlphaFoldDB" id="A0A7H4N1Z1"/>
<evidence type="ECO:0000313" key="2">
    <source>
        <dbReference type="EMBL" id="STV74936.1"/>
    </source>
</evidence>
<name>A0A7H4N1Z1_9ENTR</name>
<organism evidence="2 3">
    <name type="scientific">Klebsiella michiganensis</name>
    <dbReference type="NCBI Taxonomy" id="1134687"/>
    <lineage>
        <taxon>Bacteria</taxon>
        <taxon>Pseudomonadati</taxon>
        <taxon>Pseudomonadota</taxon>
        <taxon>Gammaproteobacteria</taxon>
        <taxon>Enterobacterales</taxon>
        <taxon>Enterobacteriaceae</taxon>
        <taxon>Klebsiella/Raoultella group</taxon>
        <taxon>Klebsiella</taxon>
    </lineage>
</organism>
<proteinExistence type="predicted"/>
<feature type="region of interest" description="Disordered" evidence="1">
    <location>
        <begin position="51"/>
        <end position="71"/>
    </location>
</feature>
<dbReference type="InterPro" id="IPR036388">
    <property type="entry name" value="WH-like_DNA-bd_sf"/>
</dbReference>
<protein>
    <submittedName>
        <fullName evidence="2">Transcriptional regulator</fullName>
    </submittedName>
</protein>
<reference evidence="2 3" key="1">
    <citation type="submission" date="2018-06" db="EMBL/GenBank/DDBJ databases">
        <authorList>
            <consortium name="Pathogen Informatics"/>
            <person name="Doyle S."/>
        </authorList>
    </citation>
    <scope>NUCLEOTIDE SEQUENCE [LARGE SCALE GENOMIC DNA]</scope>
    <source>
        <strain evidence="2 3">NCTC11685</strain>
    </source>
</reference>
<comment type="caution">
    <text evidence="2">The sequence shown here is derived from an EMBL/GenBank/DDBJ whole genome shotgun (WGS) entry which is preliminary data.</text>
</comment>
<gene>
    <name evidence="2" type="ORF">NCTC11685_01265</name>
</gene>
<sequence length="71" mass="8091">MSNQHRLQAAPELQDKDESIYQALMTAIVEHQLPPGEQNCREEALAEVFGRKPHRDQKSAATTRDCCKWSP</sequence>
<dbReference type="EMBL" id="UGMS01000001">
    <property type="protein sequence ID" value="STV74936.1"/>
    <property type="molecule type" value="Genomic_DNA"/>
</dbReference>
<dbReference type="Gene3D" id="1.10.10.10">
    <property type="entry name" value="Winged helix-like DNA-binding domain superfamily/Winged helix DNA-binding domain"/>
    <property type="match status" value="1"/>
</dbReference>
<evidence type="ECO:0000256" key="1">
    <source>
        <dbReference type="SAM" id="MobiDB-lite"/>
    </source>
</evidence>
<accession>A0A7H4N1Z1</accession>
<evidence type="ECO:0000313" key="3">
    <source>
        <dbReference type="Proteomes" id="UP000254863"/>
    </source>
</evidence>